<dbReference type="AlphaFoldDB" id="A0A317Y5P4"/>
<reference evidence="1" key="1">
    <citation type="journal article" date="2018" name="Nat. Genet.">
        <title>Extensive intraspecific gene order and gene structural variations between Mo17 and other maize genomes.</title>
        <authorList>
            <person name="Sun S."/>
            <person name="Zhou Y."/>
            <person name="Chen J."/>
            <person name="Shi J."/>
            <person name="Zhao H."/>
            <person name="Zhao H."/>
            <person name="Song W."/>
            <person name="Zhang M."/>
            <person name="Cui Y."/>
            <person name="Dong X."/>
            <person name="Liu H."/>
            <person name="Ma X."/>
            <person name="Jiao Y."/>
            <person name="Wang B."/>
            <person name="Wei X."/>
            <person name="Stein J.C."/>
            <person name="Glaubitz J.C."/>
            <person name="Lu F."/>
            <person name="Yu G."/>
            <person name="Liang C."/>
            <person name="Fengler K."/>
            <person name="Li B."/>
            <person name="Rafalski A."/>
            <person name="Schnable P.S."/>
            <person name="Ware D.H."/>
            <person name="Buckler E.S."/>
            <person name="Lai J."/>
        </authorList>
    </citation>
    <scope>NUCLEOTIDE SEQUENCE [LARGE SCALE GENOMIC DNA]</scope>
    <source>
        <tissue evidence="1">Seedling</tissue>
    </source>
</reference>
<organism evidence="1">
    <name type="scientific">Zea mays</name>
    <name type="common">Maize</name>
    <dbReference type="NCBI Taxonomy" id="4577"/>
    <lineage>
        <taxon>Eukaryota</taxon>
        <taxon>Viridiplantae</taxon>
        <taxon>Streptophyta</taxon>
        <taxon>Embryophyta</taxon>
        <taxon>Tracheophyta</taxon>
        <taxon>Spermatophyta</taxon>
        <taxon>Magnoliopsida</taxon>
        <taxon>Liliopsida</taxon>
        <taxon>Poales</taxon>
        <taxon>Poaceae</taxon>
        <taxon>PACMAD clade</taxon>
        <taxon>Panicoideae</taxon>
        <taxon>Andropogonodae</taxon>
        <taxon>Andropogoneae</taxon>
        <taxon>Tripsacinae</taxon>
        <taxon>Zea</taxon>
    </lineage>
</organism>
<accession>A0A317Y5P4</accession>
<dbReference type="EMBL" id="NCVQ01000001">
    <property type="protein sequence ID" value="PWZ53979.1"/>
    <property type="molecule type" value="Genomic_DNA"/>
</dbReference>
<comment type="caution">
    <text evidence="1">The sequence shown here is derived from an EMBL/GenBank/DDBJ whole genome shotgun (WGS) entry which is preliminary data.</text>
</comment>
<dbReference type="Proteomes" id="UP000251960">
    <property type="component" value="Chromosome 1"/>
</dbReference>
<evidence type="ECO:0000313" key="1">
    <source>
        <dbReference type="EMBL" id="PWZ53979.1"/>
    </source>
</evidence>
<proteinExistence type="predicted"/>
<gene>
    <name evidence="1" type="ORF">Zm00014a_030783</name>
</gene>
<feature type="non-terminal residue" evidence="1">
    <location>
        <position position="1"/>
    </location>
</feature>
<name>A0A317Y5P4_MAIZE</name>
<sequence length="37" mass="4352">GCLRQFFNHTSCSIFYFKLYSVNTVNSALYIIKINFV</sequence>
<protein>
    <submittedName>
        <fullName evidence="1">Uncharacterized protein</fullName>
    </submittedName>
</protein>